<dbReference type="EnsemblPlants" id="Kaladp0056s0086.3.v1.1">
    <property type="protein sequence ID" value="Kaladp0056s0086.3.v1.1"/>
    <property type="gene ID" value="Kaladp0056s0086.v1.1"/>
</dbReference>
<feature type="domain" description="Association with the SNF1 complex (ASC)" evidence="3">
    <location>
        <begin position="22"/>
        <end position="110"/>
    </location>
</feature>
<dbReference type="Gramene" id="Kaladp0056s0086.4.v1.1">
    <property type="protein sequence ID" value="Kaladp0056s0086.4.v1.1"/>
    <property type="gene ID" value="Kaladp0056s0086.v1.1"/>
</dbReference>
<evidence type="ECO:0000313" key="4">
    <source>
        <dbReference type="EnsemblPlants" id="Kaladp0056s0086.4.v1.1"/>
    </source>
</evidence>
<keyword evidence="5" id="KW-1185">Reference proteome</keyword>
<sequence length="120" mass="13014">MDMNSQYGETHDEVTVPGFESPNSPDASYNNVSDFGDEARDPPPVPTHLQHTLLHHPATKDSPLTLPLPQHVTLNHLYIETKDGPHSGVALGLTHRFLSKFVTVVLYKAGRTGGSSSNSS</sequence>
<dbReference type="SMART" id="SM01010">
    <property type="entry name" value="AMPKBI"/>
    <property type="match status" value="1"/>
</dbReference>
<dbReference type="Gene3D" id="6.20.250.60">
    <property type="match status" value="1"/>
</dbReference>
<evidence type="ECO:0000256" key="2">
    <source>
        <dbReference type="SAM" id="MobiDB-lite"/>
    </source>
</evidence>
<dbReference type="GO" id="GO:1901982">
    <property type="term" value="F:maltose binding"/>
    <property type="evidence" value="ECO:0007669"/>
    <property type="project" value="EnsemblPlants"/>
</dbReference>
<feature type="region of interest" description="Disordered" evidence="2">
    <location>
        <begin position="1"/>
        <end position="48"/>
    </location>
</feature>
<name>A0A7N0U8C6_KALFE</name>
<evidence type="ECO:0000259" key="3">
    <source>
        <dbReference type="SMART" id="SM01010"/>
    </source>
</evidence>
<organism evidence="4 5">
    <name type="scientific">Kalanchoe fedtschenkoi</name>
    <name type="common">Lavender scallops</name>
    <name type="synonym">South American air plant</name>
    <dbReference type="NCBI Taxonomy" id="63787"/>
    <lineage>
        <taxon>Eukaryota</taxon>
        <taxon>Viridiplantae</taxon>
        <taxon>Streptophyta</taxon>
        <taxon>Embryophyta</taxon>
        <taxon>Tracheophyta</taxon>
        <taxon>Spermatophyta</taxon>
        <taxon>Magnoliopsida</taxon>
        <taxon>eudicotyledons</taxon>
        <taxon>Gunneridae</taxon>
        <taxon>Pentapetalae</taxon>
        <taxon>Saxifragales</taxon>
        <taxon>Crassulaceae</taxon>
        <taxon>Kalanchoe</taxon>
    </lineage>
</organism>
<dbReference type="EnsemblPlants" id="Kaladp0056s0086.4.v1.1">
    <property type="protein sequence ID" value="Kaladp0056s0086.4.v1.1"/>
    <property type="gene ID" value="Kaladp0056s0086.v1.1"/>
</dbReference>
<dbReference type="GO" id="GO:0009569">
    <property type="term" value="C:chloroplast starch grain"/>
    <property type="evidence" value="ECO:0007669"/>
    <property type="project" value="EnsemblPlants"/>
</dbReference>
<dbReference type="Pfam" id="PF04739">
    <property type="entry name" value="AMPKBI"/>
    <property type="match status" value="1"/>
</dbReference>
<accession>A0A7N0U8C6</accession>
<dbReference type="Gramene" id="Kaladp0056s0086.2.v1.1">
    <property type="protein sequence ID" value="Kaladp0056s0086.2.v1.1"/>
    <property type="gene ID" value="Kaladp0056s0086.v1.1"/>
</dbReference>
<evidence type="ECO:0000313" key="5">
    <source>
        <dbReference type="Proteomes" id="UP000594263"/>
    </source>
</evidence>
<dbReference type="EnsemblPlants" id="Kaladp0056s0086.2.v1.1">
    <property type="protein sequence ID" value="Kaladp0056s0086.2.v1.1"/>
    <property type="gene ID" value="Kaladp0056s0086.v1.1"/>
</dbReference>
<dbReference type="Gramene" id="Kaladp0056s0086.1.v1.1">
    <property type="protein sequence ID" value="Kaladp0056s0086.1.v1.1"/>
    <property type="gene ID" value="Kaladp0056s0086.v1.1"/>
</dbReference>
<dbReference type="AlphaFoldDB" id="A0A7N0U8C6"/>
<evidence type="ECO:0000256" key="1">
    <source>
        <dbReference type="ARBA" id="ARBA00010926"/>
    </source>
</evidence>
<dbReference type="PANTHER" id="PTHR46316">
    <property type="entry name" value="SNF1-RELATED PROTEIN KINASE REGULATORY SUBUNIT BETA-1"/>
    <property type="match status" value="1"/>
</dbReference>
<feature type="compositionally biased region" description="Polar residues" evidence="2">
    <location>
        <begin position="21"/>
        <end position="33"/>
    </location>
</feature>
<dbReference type="EnsemblPlants" id="Kaladp0056s0086.1.v1.1">
    <property type="protein sequence ID" value="Kaladp0056s0086.1.v1.1"/>
    <property type="gene ID" value="Kaladp0056s0086.v1.1"/>
</dbReference>
<proteinExistence type="inferred from homology"/>
<dbReference type="Proteomes" id="UP000594263">
    <property type="component" value="Unplaced"/>
</dbReference>
<dbReference type="InterPro" id="IPR037256">
    <property type="entry name" value="ASC_dom_sf"/>
</dbReference>
<dbReference type="InterPro" id="IPR043554">
    <property type="entry name" value="KINB"/>
</dbReference>
<dbReference type="InterPro" id="IPR006828">
    <property type="entry name" value="ASC_dom"/>
</dbReference>
<dbReference type="SUPFAM" id="SSF160219">
    <property type="entry name" value="AMPKBI-like"/>
    <property type="match status" value="1"/>
</dbReference>
<dbReference type="GO" id="GO:0019887">
    <property type="term" value="F:protein kinase regulator activity"/>
    <property type="evidence" value="ECO:0007669"/>
    <property type="project" value="EnsemblPlants"/>
</dbReference>
<comment type="similarity">
    <text evidence="1">Belongs to the 5'-AMP-activated protein kinase beta subunit family.</text>
</comment>
<dbReference type="OMA" id="PAHIDEG"/>
<reference evidence="4" key="1">
    <citation type="submission" date="2021-01" db="UniProtKB">
        <authorList>
            <consortium name="EnsemblPlants"/>
        </authorList>
    </citation>
    <scope>IDENTIFICATION</scope>
</reference>
<dbReference type="Gramene" id="Kaladp0056s0086.3.v1.1">
    <property type="protein sequence ID" value="Kaladp0056s0086.3.v1.1"/>
    <property type="gene ID" value="Kaladp0056s0086.v1.1"/>
</dbReference>
<protein>
    <recommendedName>
        <fullName evidence="3">Association with the SNF1 complex (ASC) domain-containing protein</fullName>
    </recommendedName>
</protein>
<dbReference type="PANTHER" id="PTHR46316:SF5">
    <property type="entry name" value="SNF1-RELATED PROTEIN KINASE REGULATORY SUBUNIT BETA-3"/>
    <property type="match status" value="1"/>
</dbReference>
<dbReference type="GO" id="GO:0031588">
    <property type="term" value="C:nucleotide-activated protein kinase complex"/>
    <property type="evidence" value="ECO:0007669"/>
    <property type="project" value="EnsemblPlants"/>
</dbReference>